<evidence type="ECO:0000256" key="1">
    <source>
        <dbReference type="SAM" id="MobiDB-lite"/>
    </source>
</evidence>
<feature type="compositionally biased region" description="Basic and acidic residues" evidence="1">
    <location>
        <begin position="252"/>
        <end position="268"/>
    </location>
</feature>
<dbReference type="EMBL" id="QYRN01000010">
    <property type="protein sequence ID" value="RIX98497.1"/>
    <property type="molecule type" value="Genomic_DNA"/>
</dbReference>
<proteinExistence type="predicted"/>
<dbReference type="OrthoDB" id="3034735at2"/>
<gene>
    <name evidence="2" type="ORF">D3218_17345</name>
</gene>
<keyword evidence="3" id="KW-1185">Reference proteome</keyword>
<name>A0A3A1WIM4_9HYPH</name>
<comment type="caution">
    <text evidence="2">The sequence shown here is derived from an EMBL/GenBank/DDBJ whole genome shotgun (WGS) entry which is preliminary data.</text>
</comment>
<dbReference type="RefSeq" id="WP_119541332.1">
    <property type="nucleotide sequence ID" value="NZ_QYRN01000010.1"/>
</dbReference>
<reference evidence="3" key="1">
    <citation type="submission" date="2018-09" db="EMBL/GenBank/DDBJ databases">
        <authorList>
            <person name="Tuo L."/>
        </authorList>
    </citation>
    <scope>NUCLEOTIDE SEQUENCE [LARGE SCALE GENOMIC DNA]</scope>
    <source>
        <strain evidence="3">M2BS4Y-1</strain>
    </source>
</reference>
<evidence type="ECO:0000313" key="2">
    <source>
        <dbReference type="EMBL" id="RIX98497.1"/>
    </source>
</evidence>
<accession>A0A3A1WIM4</accession>
<dbReference type="AlphaFoldDB" id="A0A3A1WIM4"/>
<protein>
    <submittedName>
        <fullName evidence="2">Uncharacterized protein</fullName>
    </submittedName>
</protein>
<organism evidence="2 3">
    <name type="scientific">Aureimonas flava</name>
    <dbReference type="NCBI Taxonomy" id="2320271"/>
    <lineage>
        <taxon>Bacteria</taxon>
        <taxon>Pseudomonadati</taxon>
        <taxon>Pseudomonadota</taxon>
        <taxon>Alphaproteobacteria</taxon>
        <taxon>Hyphomicrobiales</taxon>
        <taxon>Aurantimonadaceae</taxon>
        <taxon>Aureimonas</taxon>
    </lineage>
</organism>
<sequence>MSGAFLALWNDYPSAMTQEYEAWHSFEHVPERLTTPGMVSARRYAAFGDGMNRYFTLYQLEDLQTVEHPAYLDLVRNPTEWSRRMRRHFSNVLRIPAARCAGGGRGVGSCALVLAYSAGTGDARDAIPALERGLGAMVEDARILGFQIGLATPNQAYEVFTQDRAPDEDTLDVVIVVEGLHRWSLERMRDEVAALIHRCLRPRQPLREDLLDLIVAFRSNEFPADRRQIPNSSRLFGAEPARGTALDFAAKGAEERPPPRDEAARPAG</sequence>
<evidence type="ECO:0000313" key="3">
    <source>
        <dbReference type="Proteomes" id="UP000265750"/>
    </source>
</evidence>
<dbReference type="Proteomes" id="UP000265750">
    <property type="component" value="Unassembled WGS sequence"/>
</dbReference>
<feature type="region of interest" description="Disordered" evidence="1">
    <location>
        <begin position="246"/>
        <end position="268"/>
    </location>
</feature>